<reference evidence="2 3" key="1">
    <citation type="submission" date="2019-03" db="EMBL/GenBank/DDBJ databases">
        <title>Burkholderia cepacia outbreak.</title>
        <authorList>
            <person name="Farzana R."/>
            <person name="Walsh T.R."/>
        </authorList>
    </citation>
    <scope>NUCLEOTIDE SEQUENCE [LARGE SCALE GENOMIC DNA]</scope>
    <source>
        <strain evidence="3">d13</strain>
    </source>
</reference>
<feature type="domain" description="EAL" evidence="1">
    <location>
        <begin position="158"/>
        <end position="413"/>
    </location>
</feature>
<dbReference type="CDD" id="cd01948">
    <property type="entry name" value="EAL"/>
    <property type="match status" value="1"/>
</dbReference>
<dbReference type="Pfam" id="PF00563">
    <property type="entry name" value="EAL"/>
    <property type="match status" value="1"/>
</dbReference>
<dbReference type="PANTHER" id="PTHR33121:SF70">
    <property type="entry name" value="SIGNALING PROTEIN YKOW"/>
    <property type="match status" value="1"/>
</dbReference>
<dbReference type="AlphaFoldDB" id="A0AAX2RCM3"/>
<dbReference type="InterPro" id="IPR050706">
    <property type="entry name" value="Cyclic-di-GMP_PDE-like"/>
</dbReference>
<dbReference type="InterPro" id="IPR035919">
    <property type="entry name" value="EAL_sf"/>
</dbReference>
<sequence>MAVCLRAHAAANQGATPLGACGYDEARVDARPKVLSRRIAPRSLPPPPITAATFPAFERPVGSVLESWCRPVPALGQASPSRTLRVTYVTPPSFVDQQSRGSTQLIETLLEYALKYAARNGEPRDGRCWDAITAAKRFLEGAPSDHIHIGVGNSDRAWLGLPRDLLEGISAGDFVIQYQPIWGISTQTVIGVEALARWHHPAHGSIPPSTFVPTAERTGAIHALGRWILAEGCRQMRLWESEGLSIPYLSVNVSPLQLIREGFVAGVDDAIKRSDLPYSRLALEVTEGVSLSHHEVVATQVIQELRYRGIRIMIDDFGTGFASLSYLQHLPFDAVKIDRRFVGKLPASRNDREIIKAIVDLSGRLGMNVIAEGVETREQEAALIEVGCDQIQGWLISPALSPDDLQERCSNGQLAAAAQLFSAVVRTEKT</sequence>
<evidence type="ECO:0000313" key="2">
    <source>
        <dbReference type="EMBL" id="TEU35266.1"/>
    </source>
</evidence>
<name>A0AAX2RCM3_BURCE</name>
<evidence type="ECO:0000259" key="1">
    <source>
        <dbReference type="PROSITE" id="PS50883"/>
    </source>
</evidence>
<protein>
    <submittedName>
        <fullName evidence="2">EAL domain-containing protein</fullName>
    </submittedName>
</protein>
<dbReference type="SUPFAM" id="SSF141868">
    <property type="entry name" value="EAL domain-like"/>
    <property type="match status" value="1"/>
</dbReference>
<dbReference type="PANTHER" id="PTHR33121">
    <property type="entry name" value="CYCLIC DI-GMP PHOSPHODIESTERASE PDEF"/>
    <property type="match status" value="1"/>
</dbReference>
<dbReference type="InterPro" id="IPR001633">
    <property type="entry name" value="EAL_dom"/>
</dbReference>
<dbReference type="SMART" id="SM00052">
    <property type="entry name" value="EAL"/>
    <property type="match status" value="1"/>
</dbReference>
<organism evidence="2 3">
    <name type="scientific">Burkholderia cepacia</name>
    <name type="common">Pseudomonas cepacia</name>
    <dbReference type="NCBI Taxonomy" id="292"/>
    <lineage>
        <taxon>Bacteria</taxon>
        <taxon>Pseudomonadati</taxon>
        <taxon>Pseudomonadota</taxon>
        <taxon>Betaproteobacteria</taxon>
        <taxon>Burkholderiales</taxon>
        <taxon>Burkholderiaceae</taxon>
        <taxon>Burkholderia</taxon>
        <taxon>Burkholderia cepacia complex</taxon>
    </lineage>
</organism>
<dbReference type="EMBL" id="SNSQ01000068">
    <property type="protein sequence ID" value="TEU35266.1"/>
    <property type="molecule type" value="Genomic_DNA"/>
</dbReference>
<evidence type="ECO:0000313" key="3">
    <source>
        <dbReference type="Proteomes" id="UP000298234"/>
    </source>
</evidence>
<proteinExistence type="predicted"/>
<dbReference type="Proteomes" id="UP000298234">
    <property type="component" value="Unassembled WGS sequence"/>
</dbReference>
<dbReference type="GO" id="GO:0071111">
    <property type="term" value="F:cyclic-guanylate-specific phosphodiesterase activity"/>
    <property type="evidence" value="ECO:0007669"/>
    <property type="project" value="InterPro"/>
</dbReference>
<dbReference type="PROSITE" id="PS50883">
    <property type="entry name" value="EAL"/>
    <property type="match status" value="1"/>
</dbReference>
<comment type="caution">
    <text evidence="2">The sequence shown here is derived from an EMBL/GenBank/DDBJ whole genome shotgun (WGS) entry which is preliminary data.</text>
</comment>
<gene>
    <name evidence="2" type="ORF">E3D37_37655</name>
</gene>
<accession>A0AAX2RCM3</accession>
<dbReference type="Gene3D" id="3.20.20.450">
    <property type="entry name" value="EAL domain"/>
    <property type="match status" value="1"/>
</dbReference>